<dbReference type="Gene3D" id="3.50.50.60">
    <property type="entry name" value="FAD/NAD(P)-binding domain"/>
    <property type="match status" value="1"/>
</dbReference>
<organism evidence="1 2">
    <name type="scientific">Mycobacterium kansasii</name>
    <dbReference type="NCBI Taxonomy" id="1768"/>
    <lineage>
        <taxon>Bacteria</taxon>
        <taxon>Bacillati</taxon>
        <taxon>Actinomycetota</taxon>
        <taxon>Actinomycetes</taxon>
        <taxon>Mycobacteriales</taxon>
        <taxon>Mycobacteriaceae</taxon>
        <taxon>Mycobacterium</taxon>
    </lineage>
</organism>
<sequence>MAVIGAGGIGFDVTELLVTQHSPALNLKLWKEEWGAANPTEARER</sequence>
<accession>A0A7G1I9B9</accession>
<dbReference type="Proteomes" id="UP000516380">
    <property type="component" value="Chromosome"/>
</dbReference>
<evidence type="ECO:0000313" key="1">
    <source>
        <dbReference type="EMBL" id="BCI86375.1"/>
    </source>
</evidence>
<evidence type="ECO:0000313" key="2">
    <source>
        <dbReference type="Proteomes" id="UP000516380"/>
    </source>
</evidence>
<proteinExistence type="predicted"/>
<reference evidence="1 2" key="1">
    <citation type="submission" date="2020-07" db="EMBL/GenBank/DDBJ databases">
        <title>Mycobacterium kansasii (former subtype) with zoonotic potential isolated from diseased indoor pet cat, Japan.</title>
        <authorList>
            <person name="Fukano H."/>
            <person name="Terazono T."/>
            <person name="Hoshino Y."/>
        </authorList>
    </citation>
    <scope>NUCLEOTIDE SEQUENCE [LARGE SCALE GENOMIC DNA]</scope>
    <source>
        <strain evidence="1 2">Kuro-I</strain>
    </source>
</reference>
<gene>
    <name evidence="1" type="ORF">NIIDMKKI_15810</name>
</gene>
<keyword evidence="2" id="KW-1185">Reference proteome</keyword>
<dbReference type="InterPro" id="IPR036188">
    <property type="entry name" value="FAD/NAD-bd_sf"/>
</dbReference>
<protein>
    <submittedName>
        <fullName evidence="1">Uncharacterized protein</fullName>
    </submittedName>
</protein>
<name>A0A7G1I9B9_MYCKA</name>
<dbReference type="AlphaFoldDB" id="A0A7G1I9B9"/>
<dbReference type="EMBL" id="AP023343">
    <property type="protein sequence ID" value="BCI86375.1"/>
    <property type="molecule type" value="Genomic_DNA"/>
</dbReference>